<evidence type="ECO:0000256" key="7">
    <source>
        <dbReference type="SAM" id="MobiDB-lite"/>
    </source>
</evidence>
<keyword evidence="5 8" id="KW-0472">Membrane</keyword>
<evidence type="ECO:0000256" key="4">
    <source>
        <dbReference type="ARBA" id="ARBA00022989"/>
    </source>
</evidence>
<evidence type="ECO:0000256" key="3">
    <source>
        <dbReference type="ARBA" id="ARBA00022692"/>
    </source>
</evidence>
<dbReference type="GO" id="GO:0016020">
    <property type="term" value="C:membrane"/>
    <property type="evidence" value="ECO:0007669"/>
    <property type="project" value="UniProtKB-SubCell"/>
</dbReference>
<feature type="transmembrane region" description="Helical" evidence="8">
    <location>
        <begin position="525"/>
        <end position="546"/>
    </location>
</feature>
<feature type="transmembrane region" description="Helical" evidence="8">
    <location>
        <begin position="191"/>
        <end position="211"/>
    </location>
</feature>
<dbReference type="FunFam" id="1.20.1250.20:FF:000029">
    <property type="entry name" value="solute carrier family 2, facilitated glucose transporter member 4"/>
    <property type="match status" value="1"/>
</dbReference>
<organism evidence="10 11">
    <name type="scientific">Scylla paramamosain</name>
    <name type="common">Mud crab</name>
    <dbReference type="NCBI Taxonomy" id="85552"/>
    <lineage>
        <taxon>Eukaryota</taxon>
        <taxon>Metazoa</taxon>
        <taxon>Ecdysozoa</taxon>
        <taxon>Arthropoda</taxon>
        <taxon>Crustacea</taxon>
        <taxon>Multicrustacea</taxon>
        <taxon>Malacostraca</taxon>
        <taxon>Eumalacostraca</taxon>
        <taxon>Eucarida</taxon>
        <taxon>Decapoda</taxon>
        <taxon>Pleocyemata</taxon>
        <taxon>Brachyura</taxon>
        <taxon>Eubrachyura</taxon>
        <taxon>Portunoidea</taxon>
        <taxon>Portunidae</taxon>
        <taxon>Portuninae</taxon>
        <taxon>Scylla</taxon>
    </lineage>
</organism>
<feature type="region of interest" description="Disordered" evidence="7">
    <location>
        <begin position="1"/>
        <end position="42"/>
    </location>
</feature>
<dbReference type="SUPFAM" id="SSF103473">
    <property type="entry name" value="MFS general substrate transporter"/>
    <property type="match status" value="1"/>
</dbReference>
<dbReference type="PROSITE" id="PS00217">
    <property type="entry name" value="SUGAR_TRANSPORT_2"/>
    <property type="match status" value="1"/>
</dbReference>
<reference evidence="10 11" key="1">
    <citation type="submission" date="2023-03" db="EMBL/GenBank/DDBJ databases">
        <title>High-quality genome of Scylla paramamosain provides insights in environmental adaptation.</title>
        <authorList>
            <person name="Zhang L."/>
        </authorList>
    </citation>
    <scope>NUCLEOTIDE SEQUENCE [LARGE SCALE GENOMIC DNA]</scope>
    <source>
        <strain evidence="10">LZ_2023a</strain>
        <tissue evidence="10">Muscle</tissue>
    </source>
</reference>
<evidence type="ECO:0000259" key="9">
    <source>
        <dbReference type="PROSITE" id="PS50850"/>
    </source>
</evidence>
<name>A0AAW0TW51_SCYPA</name>
<gene>
    <name evidence="10" type="ORF">O3P69_010500</name>
</gene>
<comment type="similarity">
    <text evidence="6">Belongs to the major facilitator superfamily. Sugar transporter (TC 2.A.1.1) family.</text>
</comment>
<dbReference type="PROSITE" id="PS50850">
    <property type="entry name" value="MFS"/>
    <property type="match status" value="1"/>
</dbReference>
<dbReference type="GO" id="GO:0015149">
    <property type="term" value="F:hexose transmembrane transporter activity"/>
    <property type="evidence" value="ECO:0007669"/>
    <property type="project" value="TreeGrafter"/>
</dbReference>
<proteinExistence type="inferred from homology"/>
<evidence type="ECO:0000256" key="2">
    <source>
        <dbReference type="ARBA" id="ARBA00022448"/>
    </source>
</evidence>
<feature type="transmembrane region" description="Helical" evidence="8">
    <location>
        <begin position="157"/>
        <end position="179"/>
    </location>
</feature>
<dbReference type="InterPro" id="IPR045263">
    <property type="entry name" value="GLUT"/>
</dbReference>
<dbReference type="PANTHER" id="PTHR23503">
    <property type="entry name" value="SOLUTE CARRIER FAMILY 2"/>
    <property type="match status" value="1"/>
</dbReference>
<evidence type="ECO:0000256" key="6">
    <source>
        <dbReference type="RuleBase" id="RU003346"/>
    </source>
</evidence>
<feature type="transmembrane region" description="Helical" evidence="8">
    <location>
        <begin position="250"/>
        <end position="268"/>
    </location>
</feature>
<dbReference type="PRINTS" id="PR00171">
    <property type="entry name" value="SUGRTRNSPORT"/>
</dbReference>
<feature type="domain" description="Major facilitator superfamily (MFS) profile" evidence="9">
    <location>
        <begin position="109"/>
        <end position="552"/>
    </location>
</feature>
<dbReference type="Pfam" id="PF00083">
    <property type="entry name" value="Sugar_tr"/>
    <property type="match status" value="1"/>
</dbReference>
<feature type="transmembrane region" description="Helical" evidence="8">
    <location>
        <begin position="401"/>
        <end position="424"/>
    </location>
</feature>
<keyword evidence="3 8" id="KW-0812">Transmembrane</keyword>
<dbReference type="InterPro" id="IPR020846">
    <property type="entry name" value="MFS_dom"/>
</dbReference>
<keyword evidence="11" id="KW-1185">Reference proteome</keyword>
<dbReference type="InterPro" id="IPR005829">
    <property type="entry name" value="Sugar_transporter_CS"/>
</dbReference>
<feature type="transmembrane region" description="Helical" evidence="8">
    <location>
        <begin position="364"/>
        <end position="389"/>
    </location>
</feature>
<dbReference type="NCBIfam" id="TIGR00879">
    <property type="entry name" value="SP"/>
    <property type="match status" value="1"/>
</dbReference>
<sequence length="573" mass="62296">MSNTRSSVKHHPLVQEDSPLPGLSPIDSPVSGTPPRGLSPDRLLPEIDMEVFSTPHDPSLNLLEVPNTNWTRSPISSDPSSRASSTANLYDKPTGLAGMGLNARLAFAISAAAFGSAFQHGYNLGVINNPQTLMEEWINSTYYDRYDEPMTEQKITFIFSIIVSIYCVGGMIGGALTGLFAERLGRKGGLLINNAFAIVAAVLFGFCKMAGSYEMLIAGRFVIGINNGLNAGLCPMYLSEIAPVSLRGAIGTAYQLVLTISILISQIMGLENLLGTETLWPIALALTGIPAIFQLLALPVCPESPKFLLITKDKPMDAQRALTWLRNTNDVQTEMGEMRNEAEASKLVPSVSLREITMNPTLRIPLVISVMMMVAQQLSGINAVIFFSTEIYKSAGLTTDAALQATIAMGAMNVLMTFASLVMVEKFGRKTLMLVGLGGMLVDVFLLFICLLYKDSHVTVGYLSIFLVIFFVVMFATGPGSIPWFFVTELFAQNARPTASSIAVAVNWTAAFIVGIGFLPLKELMGPFVFIIFVVLLILFIIFTWFKVPETKGRSIDEITSIFKQTAYGDSRV</sequence>
<keyword evidence="2 6" id="KW-0813">Transport</keyword>
<feature type="transmembrane region" description="Helical" evidence="8">
    <location>
        <begin position="460"/>
        <end position="487"/>
    </location>
</feature>
<dbReference type="PANTHER" id="PTHR23503:SF8">
    <property type="entry name" value="FACILITATED GLUCOSE TRANSPORTER PROTEIN 1"/>
    <property type="match status" value="1"/>
</dbReference>
<feature type="transmembrane region" description="Helical" evidence="8">
    <location>
        <begin position="431"/>
        <end position="454"/>
    </location>
</feature>
<feature type="transmembrane region" description="Helical" evidence="8">
    <location>
        <begin position="217"/>
        <end position="238"/>
    </location>
</feature>
<evidence type="ECO:0000313" key="11">
    <source>
        <dbReference type="Proteomes" id="UP001487740"/>
    </source>
</evidence>
<protein>
    <recommendedName>
        <fullName evidence="9">Major facilitator superfamily (MFS) profile domain-containing protein</fullName>
    </recommendedName>
</protein>
<feature type="transmembrane region" description="Helical" evidence="8">
    <location>
        <begin position="280"/>
        <end position="301"/>
    </location>
</feature>
<comment type="caution">
    <text evidence="10">The sequence shown here is derived from an EMBL/GenBank/DDBJ whole genome shotgun (WGS) entry which is preliminary data.</text>
</comment>
<evidence type="ECO:0000313" key="10">
    <source>
        <dbReference type="EMBL" id="KAK8390825.1"/>
    </source>
</evidence>
<evidence type="ECO:0000256" key="5">
    <source>
        <dbReference type="ARBA" id="ARBA00023136"/>
    </source>
</evidence>
<dbReference type="PROSITE" id="PS00216">
    <property type="entry name" value="SUGAR_TRANSPORT_1"/>
    <property type="match status" value="1"/>
</dbReference>
<dbReference type="InterPro" id="IPR036259">
    <property type="entry name" value="MFS_trans_sf"/>
</dbReference>
<dbReference type="Gene3D" id="1.20.1250.20">
    <property type="entry name" value="MFS general substrate transporter like domains"/>
    <property type="match status" value="1"/>
</dbReference>
<feature type="transmembrane region" description="Helical" evidence="8">
    <location>
        <begin position="499"/>
        <end position="519"/>
    </location>
</feature>
<dbReference type="InterPro" id="IPR003663">
    <property type="entry name" value="Sugar/inositol_transpt"/>
</dbReference>
<accession>A0AAW0TW51</accession>
<dbReference type="Proteomes" id="UP001487740">
    <property type="component" value="Unassembled WGS sequence"/>
</dbReference>
<evidence type="ECO:0000256" key="1">
    <source>
        <dbReference type="ARBA" id="ARBA00004141"/>
    </source>
</evidence>
<dbReference type="AlphaFoldDB" id="A0AAW0TW51"/>
<dbReference type="EMBL" id="JARAKH010000025">
    <property type="protein sequence ID" value="KAK8390825.1"/>
    <property type="molecule type" value="Genomic_DNA"/>
</dbReference>
<dbReference type="InterPro" id="IPR005828">
    <property type="entry name" value="MFS_sugar_transport-like"/>
</dbReference>
<comment type="subcellular location">
    <subcellularLocation>
        <location evidence="1">Membrane</location>
        <topology evidence="1">Multi-pass membrane protein</topology>
    </subcellularLocation>
</comment>
<evidence type="ECO:0000256" key="8">
    <source>
        <dbReference type="SAM" id="Phobius"/>
    </source>
</evidence>
<keyword evidence="4 8" id="KW-1133">Transmembrane helix</keyword>